<sequence length="232" mass="26536">MENSSQFLDKDLSFSYLDGDDIMELVDSALLSFGNLKPLTLLDGTSSSFVNAPQKEDGSQSSLATNSLPLDNGQSSISLKISRQNKRQMELVPSFNELDSVEPSKTFNIQNDIISPIKNGKIVEGMTKTKKYLNTWHIARVVQVDSPNQMATLEYLEDSSLEHLPLNRIKPFYEDEINIRFRKDDMVIVNIGSHYYTGLVVQVYKKGYRVRIPHLKKCFSVAEEKTFYYYHF</sequence>
<proteinExistence type="predicted"/>
<organism evidence="1 2">
    <name type="scientific">Heterostelium pallidum (strain ATCC 26659 / Pp 5 / PN500)</name>
    <name type="common">Cellular slime mold</name>
    <name type="synonym">Polysphondylium pallidum</name>
    <dbReference type="NCBI Taxonomy" id="670386"/>
    <lineage>
        <taxon>Eukaryota</taxon>
        <taxon>Amoebozoa</taxon>
        <taxon>Evosea</taxon>
        <taxon>Eumycetozoa</taxon>
        <taxon>Dictyostelia</taxon>
        <taxon>Acytosteliales</taxon>
        <taxon>Acytosteliaceae</taxon>
        <taxon>Heterostelium</taxon>
    </lineage>
</organism>
<accession>D3AZ23</accession>
<comment type="caution">
    <text evidence="1">The sequence shown here is derived from an EMBL/GenBank/DDBJ whole genome shotgun (WGS) entry which is preliminary data.</text>
</comment>
<evidence type="ECO:0000313" key="2">
    <source>
        <dbReference type="Proteomes" id="UP000001396"/>
    </source>
</evidence>
<evidence type="ECO:0000313" key="1">
    <source>
        <dbReference type="EMBL" id="EFA85580.1"/>
    </source>
</evidence>
<dbReference type="EMBL" id="ADBJ01000006">
    <property type="protein sequence ID" value="EFA85580.1"/>
    <property type="molecule type" value="Genomic_DNA"/>
</dbReference>
<keyword evidence="2" id="KW-1185">Reference proteome</keyword>
<reference evidence="1 2" key="1">
    <citation type="journal article" date="2011" name="Genome Res.">
        <title>Phylogeny-wide analysis of social amoeba genomes highlights ancient origins for complex intercellular communication.</title>
        <authorList>
            <person name="Heidel A.J."/>
            <person name="Lawal H.M."/>
            <person name="Felder M."/>
            <person name="Schilde C."/>
            <person name="Helps N.R."/>
            <person name="Tunggal B."/>
            <person name="Rivero F."/>
            <person name="John U."/>
            <person name="Schleicher M."/>
            <person name="Eichinger L."/>
            <person name="Platzer M."/>
            <person name="Noegel A.A."/>
            <person name="Schaap P."/>
            <person name="Gloeckner G."/>
        </authorList>
    </citation>
    <scope>NUCLEOTIDE SEQUENCE [LARGE SCALE GENOMIC DNA]</scope>
    <source>
        <strain evidence="2">ATCC 26659 / Pp 5 / PN500</strain>
    </source>
</reference>
<dbReference type="AlphaFoldDB" id="D3AZ23"/>
<dbReference type="RefSeq" id="XP_020437687.1">
    <property type="nucleotide sequence ID" value="XM_020572372.1"/>
</dbReference>
<dbReference type="InParanoid" id="D3AZ23"/>
<dbReference type="Proteomes" id="UP000001396">
    <property type="component" value="Unassembled WGS sequence"/>
</dbReference>
<protein>
    <submittedName>
        <fullName evidence="1">Uncharacterized protein</fullName>
    </submittedName>
</protein>
<name>D3AZ23_HETP5</name>
<dbReference type="GeneID" id="31356892"/>
<gene>
    <name evidence="1" type="ORF">PPL_01363</name>
</gene>